<evidence type="ECO:0000313" key="9">
    <source>
        <dbReference type="EMBL" id="KAF0907505.1"/>
    </source>
</evidence>
<organism evidence="9 10">
    <name type="scientific">Oryza meyeriana var. granulata</name>
    <dbReference type="NCBI Taxonomy" id="110450"/>
    <lineage>
        <taxon>Eukaryota</taxon>
        <taxon>Viridiplantae</taxon>
        <taxon>Streptophyta</taxon>
        <taxon>Embryophyta</taxon>
        <taxon>Tracheophyta</taxon>
        <taxon>Spermatophyta</taxon>
        <taxon>Magnoliopsida</taxon>
        <taxon>Liliopsida</taxon>
        <taxon>Poales</taxon>
        <taxon>Poaceae</taxon>
        <taxon>BOP clade</taxon>
        <taxon>Oryzoideae</taxon>
        <taxon>Oryzeae</taxon>
        <taxon>Oryzinae</taxon>
        <taxon>Oryza</taxon>
        <taxon>Oryza meyeriana</taxon>
    </lineage>
</organism>
<keyword evidence="3" id="KW-0832">Ubl conjugation</keyword>
<gene>
    <name evidence="9" type="ORF">E2562_017430</name>
</gene>
<evidence type="ECO:0000256" key="5">
    <source>
        <dbReference type="ARBA" id="ARBA00023163"/>
    </source>
</evidence>
<evidence type="ECO:0000256" key="1">
    <source>
        <dbReference type="ARBA" id="ARBA00008614"/>
    </source>
</evidence>
<sequence length="119" mass="12567">MTIFYNGRVCAVSVTELQARTIISMANQGNFTKQQQQSRQHCVAGSSQNDTAEAPPPPASPRDGLEAAAAAVAAPTVVNQAAASGLSMKRSLQRFLEKRKTRAAAAAPLYAGDRPAARR</sequence>
<protein>
    <recommendedName>
        <fullName evidence="6">Protein TIFY</fullName>
    </recommendedName>
    <alternativeName>
        <fullName evidence="6">Jasmonate ZIM domain-containing protein</fullName>
    </alternativeName>
</protein>
<dbReference type="GO" id="GO:2000022">
    <property type="term" value="P:regulation of jasmonic acid mediated signaling pathway"/>
    <property type="evidence" value="ECO:0007669"/>
    <property type="project" value="UniProtKB-UniRule"/>
</dbReference>
<dbReference type="PANTHER" id="PTHR33077:SF17">
    <property type="entry name" value="PROTEIN TIFY 5B"/>
    <property type="match status" value="1"/>
</dbReference>
<comment type="function">
    <text evidence="6">Repressor of jasmonate responses.</text>
</comment>
<dbReference type="GO" id="GO:0031347">
    <property type="term" value="P:regulation of defense response"/>
    <property type="evidence" value="ECO:0007669"/>
    <property type="project" value="UniProtKB-UniRule"/>
</dbReference>
<dbReference type="InterPro" id="IPR018467">
    <property type="entry name" value="CCT_CS"/>
</dbReference>
<dbReference type="GO" id="GO:0005634">
    <property type="term" value="C:nucleus"/>
    <property type="evidence" value="ECO:0007669"/>
    <property type="project" value="UniProtKB-SubCell"/>
</dbReference>
<name>A0A6G1D3Q8_9ORYZ</name>
<keyword evidence="4" id="KW-0805">Transcription regulation</keyword>
<keyword evidence="5" id="KW-0804">Transcription</keyword>
<evidence type="ECO:0000256" key="6">
    <source>
        <dbReference type="RuleBase" id="RU369065"/>
    </source>
</evidence>
<dbReference type="OrthoDB" id="782771at2759"/>
<keyword evidence="6" id="KW-0539">Nucleus</keyword>
<evidence type="ECO:0000256" key="3">
    <source>
        <dbReference type="ARBA" id="ARBA00022843"/>
    </source>
</evidence>
<evidence type="ECO:0000256" key="4">
    <source>
        <dbReference type="ARBA" id="ARBA00023015"/>
    </source>
</evidence>
<comment type="similarity">
    <text evidence="1 6">Belongs to the TIFY/JAZ family.</text>
</comment>
<dbReference type="Proteomes" id="UP000479710">
    <property type="component" value="Unassembled WGS sequence"/>
</dbReference>
<dbReference type="Pfam" id="PF09425">
    <property type="entry name" value="Jas_motif"/>
    <property type="match status" value="1"/>
</dbReference>
<dbReference type="InterPro" id="IPR040390">
    <property type="entry name" value="TIFY/JAZ"/>
</dbReference>
<dbReference type="GO" id="GO:0009611">
    <property type="term" value="P:response to wounding"/>
    <property type="evidence" value="ECO:0007669"/>
    <property type="project" value="UniProtKB-UniRule"/>
</dbReference>
<dbReference type="InterPro" id="IPR010399">
    <property type="entry name" value="Tify_dom"/>
</dbReference>
<evidence type="ECO:0000256" key="2">
    <source>
        <dbReference type="ARBA" id="ARBA00022819"/>
    </source>
</evidence>
<reference evidence="9 10" key="1">
    <citation type="submission" date="2019-11" db="EMBL/GenBank/DDBJ databases">
        <title>Whole genome sequence of Oryza granulata.</title>
        <authorList>
            <person name="Li W."/>
        </authorList>
    </citation>
    <scope>NUCLEOTIDE SEQUENCE [LARGE SCALE GENOMIC DNA]</scope>
    <source>
        <strain evidence="10">cv. Menghai</strain>
        <tissue evidence="9">Leaf</tissue>
    </source>
</reference>
<evidence type="ECO:0000256" key="7">
    <source>
        <dbReference type="SAM" id="MobiDB-lite"/>
    </source>
</evidence>
<proteinExistence type="inferred from homology"/>
<evidence type="ECO:0000259" key="8">
    <source>
        <dbReference type="PROSITE" id="PS51320"/>
    </source>
</evidence>
<dbReference type="Pfam" id="PF06200">
    <property type="entry name" value="tify"/>
    <property type="match status" value="1"/>
</dbReference>
<accession>A0A6G1D3Q8</accession>
<comment type="domain">
    <text evidence="6">The jas domain is required for interaction with COI1.</text>
</comment>
<keyword evidence="2 6" id="KW-1184">Jasmonic acid signaling pathway</keyword>
<dbReference type="AlphaFoldDB" id="A0A6G1D3Q8"/>
<feature type="domain" description="Tify" evidence="8">
    <location>
        <begin position="1"/>
        <end position="28"/>
    </location>
</feature>
<feature type="region of interest" description="Disordered" evidence="7">
    <location>
        <begin position="32"/>
        <end position="67"/>
    </location>
</feature>
<dbReference type="PANTHER" id="PTHR33077">
    <property type="entry name" value="PROTEIN TIFY 4A-RELATED-RELATED"/>
    <property type="match status" value="1"/>
</dbReference>
<keyword evidence="10" id="KW-1185">Reference proteome</keyword>
<comment type="subcellular location">
    <subcellularLocation>
        <location evidence="6">Nucleus</location>
    </subcellularLocation>
</comment>
<dbReference type="PROSITE" id="PS51320">
    <property type="entry name" value="TIFY"/>
    <property type="match status" value="1"/>
</dbReference>
<evidence type="ECO:0000313" key="10">
    <source>
        <dbReference type="Proteomes" id="UP000479710"/>
    </source>
</evidence>
<feature type="compositionally biased region" description="Polar residues" evidence="7">
    <location>
        <begin position="32"/>
        <end position="51"/>
    </location>
</feature>
<dbReference type="EMBL" id="SPHZ02000007">
    <property type="protein sequence ID" value="KAF0907505.1"/>
    <property type="molecule type" value="Genomic_DNA"/>
</dbReference>
<comment type="caution">
    <text evidence="9">The sequence shown here is derived from an EMBL/GenBank/DDBJ whole genome shotgun (WGS) entry which is preliminary data.</text>
</comment>